<feature type="domain" description="Translation elongation factor EFTs/EF1B dimerisation" evidence="9">
    <location>
        <begin position="71"/>
        <end position="289"/>
    </location>
</feature>
<evidence type="ECO:0000256" key="1">
    <source>
        <dbReference type="ARBA" id="ARBA00005532"/>
    </source>
</evidence>
<accession>A0A1G7Y1X1</accession>
<comment type="function">
    <text evidence="6 7">Associates with the EF-Tu.GDP complex and induces the exchange of GDP to GTP. It remains bound to the aminoacyl-tRNA.EF-Tu.GTP complex up to the GTP hydrolysis stage on the ribosome.</text>
</comment>
<dbReference type="PANTHER" id="PTHR11741:SF0">
    <property type="entry name" value="ELONGATION FACTOR TS, MITOCHONDRIAL"/>
    <property type="match status" value="1"/>
</dbReference>
<comment type="subcellular location">
    <subcellularLocation>
        <location evidence="6 8">Cytoplasm</location>
    </subcellularLocation>
</comment>
<name>A0A1G7Y1X1_9PROT</name>
<protein>
    <recommendedName>
        <fullName evidence="2 6">Elongation factor Ts</fullName>
        <shortName evidence="6">EF-Ts</shortName>
    </recommendedName>
</protein>
<evidence type="ECO:0000313" key="11">
    <source>
        <dbReference type="Proteomes" id="UP000217076"/>
    </source>
</evidence>
<evidence type="ECO:0000256" key="5">
    <source>
        <dbReference type="ARBA" id="ARBA00022917"/>
    </source>
</evidence>
<dbReference type="PROSITE" id="PS01126">
    <property type="entry name" value="EF_TS_1"/>
    <property type="match status" value="1"/>
</dbReference>
<dbReference type="CDD" id="cd14275">
    <property type="entry name" value="UBA_EF-Ts"/>
    <property type="match status" value="1"/>
</dbReference>
<dbReference type="RefSeq" id="WP_092616918.1">
    <property type="nucleotide sequence ID" value="NZ_FNCV01000003.1"/>
</dbReference>
<dbReference type="EMBL" id="FNCV01000003">
    <property type="protein sequence ID" value="SDG90374.1"/>
    <property type="molecule type" value="Genomic_DNA"/>
</dbReference>
<sequence length="309" mass="31707">MAEITAGMVKALREKSGAGMMDCKKALAETDGDIDAAVDWLRKKGLAAAAKKAGRVAAEGLVAVSTEGPKGVVVEVNAETDFVARNEQFQGFVEQVAGVALATGGDFAALSAADMPGTGKSVADAVPDMVATIGENIQLRRSAGLAVGQGVVAGYVHNATKPGLGKIGVLVALESAGDAAALADLGKQLAMHVAAANPLFLNRESVDTAALDRERDVLADQARASGKPEEIIEKMVEGRLRKYYEEVCLLDQGFVMDPDKKIAKVVEEAAGAAGAPVALTGFVRFALGEGVEKKEEDFAAEVAKAAGGA</sequence>
<dbReference type="Gene3D" id="1.10.286.20">
    <property type="match status" value="1"/>
</dbReference>
<evidence type="ECO:0000256" key="7">
    <source>
        <dbReference type="RuleBase" id="RU000642"/>
    </source>
</evidence>
<dbReference type="InterPro" id="IPR018101">
    <property type="entry name" value="Transl_elong_Ts_CS"/>
</dbReference>
<dbReference type="Gene3D" id="3.30.479.20">
    <property type="entry name" value="Elongation factor Ts, dimerisation domain"/>
    <property type="match status" value="2"/>
</dbReference>
<evidence type="ECO:0000256" key="2">
    <source>
        <dbReference type="ARBA" id="ARBA00016956"/>
    </source>
</evidence>
<evidence type="ECO:0000256" key="6">
    <source>
        <dbReference type="HAMAP-Rule" id="MF_00050"/>
    </source>
</evidence>
<dbReference type="FunFam" id="1.10.8.10:FF:000001">
    <property type="entry name" value="Elongation factor Ts"/>
    <property type="match status" value="1"/>
</dbReference>
<dbReference type="SUPFAM" id="SSF54713">
    <property type="entry name" value="Elongation factor Ts (EF-Ts), dimerisation domain"/>
    <property type="match status" value="2"/>
</dbReference>
<reference evidence="11" key="1">
    <citation type="submission" date="2016-10" db="EMBL/GenBank/DDBJ databases">
        <authorList>
            <person name="Varghese N."/>
            <person name="Submissions S."/>
        </authorList>
    </citation>
    <scope>NUCLEOTIDE SEQUENCE [LARGE SCALE GENOMIC DNA]</scope>
    <source>
        <strain evidence="11">930I</strain>
    </source>
</reference>
<dbReference type="PROSITE" id="PS01127">
    <property type="entry name" value="EF_TS_2"/>
    <property type="match status" value="1"/>
</dbReference>
<dbReference type="FunFam" id="1.10.286.20:FF:000001">
    <property type="entry name" value="Elongation factor Ts"/>
    <property type="match status" value="1"/>
</dbReference>
<dbReference type="NCBIfam" id="TIGR00116">
    <property type="entry name" value="tsf"/>
    <property type="match status" value="1"/>
</dbReference>
<dbReference type="Proteomes" id="UP000217076">
    <property type="component" value="Unassembled WGS sequence"/>
</dbReference>
<dbReference type="SUPFAM" id="SSF46934">
    <property type="entry name" value="UBA-like"/>
    <property type="match status" value="1"/>
</dbReference>
<dbReference type="InterPro" id="IPR014039">
    <property type="entry name" value="Transl_elong_EFTs/EF1B_dimer"/>
</dbReference>
<dbReference type="Gene3D" id="1.10.8.10">
    <property type="entry name" value="DNA helicase RuvA subunit, C-terminal domain"/>
    <property type="match status" value="1"/>
</dbReference>
<keyword evidence="3 6" id="KW-0963">Cytoplasm</keyword>
<dbReference type="InterPro" id="IPR009060">
    <property type="entry name" value="UBA-like_sf"/>
</dbReference>
<gene>
    <name evidence="6" type="primary">tsf</name>
    <name evidence="10" type="ORF">SAMN05421742_103164</name>
</gene>
<dbReference type="HAMAP" id="MF_00050">
    <property type="entry name" value="EF_Ts"/>
    <property type="match status" value="1"/>
</dbReference>
<proteinExistence type="inferred from homology"/>
<dbReference type="STRING" id="83401.SAMN05421742_103164"/>
<organism evidence="10 11">
    <name type="scientific">Roseospirillum parvum</name>
    <dbReference type="NCBI Taxonomy" id="83401"/>
    <lineage>
        <taxon>Bacteria</taxon>
        <taxon>Pseudomonadati</taxon>
        <taxon>Pseudomonadota</taxon>
        <taxon>Alphaproteobacteria</taxon>
        <taxon>Rhodospirillales</taxon>
        <taxon>Rhodospirillaceae</taxon>
        <taxon>Roseospirillum</taxon>
    </lineage>
</organism>
<evidence type="ECO:0000256" key="3">
    <source>
        <dbReference type="ARBA" id="ARBA00022490"/>
    </source>
</evidence>
<dbReference type="InterPro" id="IPR001816">
    <property type="entry name" value="Transl_elong_EFTs/EF1B"/>
</dbReference>
<feature type="region of interest" description="Involved in Mg(2+) ion dislocation from EF-Tu" evidence="6">
    <location>
        <begin position="80"/>
        <end position="83"/>
    </location>
</feature>
<dbReference type="AlphaFoldDB" id="A0A1G7Y1X1"/>
<dbReference type="GO" id="GO:0003746">
    <property type="term" value="F:translation elongation factor activity"/>
    <property type="evidence" value="ECO:0007669"/>
    <property type="project" value="UniProtKB-UniRule"/>
</dbReference>
<keyword evidence="4 6" id="KW-0251">Elongation factor</keyword>
<evidence type="ECO:0000259" key="9">
    <source>
        <dbReference type="Pfam" id="PF00889"/>
    </source>
</evidence>
<dbReference type="Pfam" id="PF00889">
    <property type="entry name" value="EF_TS"/>
    <property type="match status" value="1"/>
</dbReference>
<dbReference type="GO" id="GO:0005737">
    <property type="term" value="C:cytoplasm"/>
    <property type="evidence" value="ECO:0007669"/>
    <property type="project" value="UniProtKB-SubCell"/>
</dbReference>
<keyword evidence="11" id="KW-1185">Reference proteome</keyword>
<evidence type="ECO:0000256" key="8">
    <source>
        <dbReference type="RuleBase" id="RU000643"/>
    </source>
</evidence>
<dbReference type="PANTHER" id="PTHR11741">
    <property type="entry name" value="ELONGATION FACTOR TS"/>
    <property type="match status" value="1"/>
</dbReference>
<dbReference type="OrthoDB" id="9808348at2"/>
<comment type="similarity">
    <text evidence="1 6 7">Belongs to the EF-Ts family.</text>
</comment>
<dbReference type="InterPro" id="IPR036402">
    <property type="entry name" value="EF-Ts_dimer_sf"/>
</dbReference>
<keyword evidence="5 6" id="KW-0648">Protein biosynthesis</keyword>
<evidence type="ECO:0000256" key="4">
    <source>
        <dbReference type="ARBA" id="ARBA00022768"/>
    </source>
</evidence>
<evidence type="ECO:0000313" key="10">
    <source>
        <dbReference type="EMBL" id="SDG90374.1"/>
    </source>
</evidence>